<dbReference type="Gene3D" id="1.20.910.10">
    <property type="entry name" value="Heme oxygenase-like"/>
    <property type="match status" value="1"/>
</dbReference>
<organism evidence="2 3">
    <name type="scientific">Paroceanicella profunda</name>
    <dbReference type="NCBI Taxonomy" id="2579971"/>
    <lineage>
        <taxon>Bacteria</taxon>
        <taxon>Pseudomonadati</taxon>
        <taxon>Pseudomonadota</taxon>
        <taxon>Alphaproteobacteria</taxon>
        <taxon>Rhodobacterales</taxon>
        <taxon>Paracoccaceae</taxon>
        <taxon>Paroceanicella</taxon>
    </lineage>
</organism>
<dbReference type="GO" id="GO:0005829">
    <property type="term" value="C:cytosol"/>
    <property type="evidence" value="ECO:0007669"/>
    <property type="project" value="TreeGrafter"/>
</dbReference>
<dbReference type="InterPro" id="IPR004305">
    <property type="entry name" value="Thiaminase-2/PQQC"/>
</dbReference>
<dbReference type="Proteomes" id="UP000305888">
    <property type="component" value="Plasmid pD4M1A"/>
</dbReference>
<evidence type="ECO:0000259" key="1">
    <source>
        <dbReference type="Pfam" id="PF03070"/>
    </source>
</evidence>
<dbReference type="Pfam" id="PF03070">
    <property type="entry name" value="TENA_THI-4"/>
    <property type="match status" value="1"/>
</dbReference>
<evidence type="ECO:0000313" key="2">
    <source>
        <dbReference type="EMBL" id="QDL93824.1"/>
    </source>
</evidence>
<dbReference type="KEGG" id="ppru:FDP22_18220"/>
<dbReference type="PANTHER" id="PTHR43198">
    <property type="entry name" value="BIFUNCTIONAL TH2 PROTEIN"/>
    <property type="match status" value="1"/>
</dbReference>
<name>A0A5B8G1C5_9RHOB</name>
<reference evidence="2 3" key="1">
    <citation type="submission" date="2019-06" db="EMBL/GenBank/DDBJ databases">
        <title>Genome sequence of Rhodobacteraceae bacterium D4M1.</title>
        <authorList>
            <person name="Cao J."/>
        </authorList>
    </citation>
    <scope>NUCLEOTIDE SEQUENCE [LARGE SCALE GENOMIC DNA]</scope>
    <source>
        <strain evidence="2 3">D4M1</strain>
        <plasmid evidence="3">pd4m1a</plasmid>
    </source>
</reference>
<dbReference type="InterPro" id="IPR050967">
    <property type="entry name" value="Thiamine_Salvage_TenA"/>
</dbReference>
<gene>
    <name evidence="2" type="ORF">FDP22_18220</name>
</gene>
<dbReference type="InterPro" id="IPR016084">
    <property type="entry name" value="Haem_Oase-like_multi-hlx"/>
</dbReference>
<protein>
    <submittedName>
        <fullName evidence="2">Thiaminase II</fullName>
    </submittedName>
</protein>
<accession>A0A5B8G1C5</accession>
<dbReference type="OrthoDB" id="34166at2"/>
<feature type="domain" description="Thiaminase-2/PQQC" evidence="1">
    <location>
        <begin position="20"/>
        <end position="227"/>
    </location>
</feature>
<keyword evidence="2" id="KW-0614">Plasmid</keyword>
<geneLocation type="plasmid" evidence="3">
    <name>pd4m1a</name>
</geneLocation>
<sequence>MSPHPDYGTAFRAWRAAAGPDWAAYTGHRFVTGLGDGSLPRPAFLHYLRQDYVFLFHFARAWALAAAKAEHLDEMRLAARTLDALANGETALHVETCAAEGIDEATLIATPEAPETLAYTRYVLEAGWSGDLLDLLATLAPCVLGYGEIGARLAAMAPPDAPYRGWIDTYSGADYQQTCRAVGALTDAAIARRLGPGAQELPRWQALTARFSTATRLEAAFWDMGLRGGPA</sequence>
<evidence type="ECO:0000313" key="3">
    <source>
        <dbReference type="Proteomes" id="UP000305888"/>
    </source>
</evidence>
<dbReference type="AlphaFoldDB" id="A0A5B8G1C5"/>
<dbReference type="CDD" id="cd19367">
    <property type="entry name" value="TenA_C_ScTHI20-like"/>
    <property type="match status" value="1"/>
</dbReference>
<dbReference type="EMBL" id="CP040819">
    <property type="protein sequence ID" value="QDL93824.1"/>
    <property type="molecule type" value="Genomic_DNA"/>
</dbReference>
<dbReference type="PANTHER" id="PTHR43198:SF2">
    <property type="entry name" value="SI:CH1073-67J19.1-RELATED"/>
    <property type="match status" value="1"/>
</dbReference>
<dbReference type="SUPFAM" id="SSF48613">
    <property type="entry name" value="Heme oxygenase-like"/>
    <property type="match status" value="1"/>
</dbReference>
<dbReference type="RefSeq" id="WP_138573938.1">
    <property type="nucleotide sequence ID" value="NZ_CP040819.1"/>
</dbReference>
<proteinExistence type="predicted"/>
<keyword evidence="3" id="KW-1185">Reference proteome</keyword>